<dbReference type="SUPFAM" id="SSF52343">
    <property type="entry name" value="Ferredoxin reductase-like, C-terminal NADP-linked domain"/>
    <property type="match status" value="1"/>
</dbReference>
<dbReference type="Pfam" id="PF00042">
    <property type="entry name" value="Globin"/>
    <property type="match status" value="1"/>
</dbReference>
<sequence length="355" mass="39711">MEPKSVELAQFFYGVLFTVSPETRALFPVNMNTQRDRLLRALVHVVGLVDRPAELVPFLHQLGRDHRKFDVIARHYDAVGVALLTALKRYLKDDWTSEVERAWTDAYGVIAKSMREAAEAEKGPAWWPARVLEHRKAGPNVAIIRVLPKHPVPFRAGNYLSVQVPQRPRMWRYFSPATAPRTDGVLEFHVRAVDGGWVSRSIVHHTRVGDEWRIGPALGTLAVRQAENRKLLLVAGGTGLAPLRAIADDLARWKRNPPVHLFFGGRTAEDLYDLPTLKMLAATNPWLTVVPVVEEGEVPDGEQGVLADAVIRRGPWPNTDVLISGSPSMIRATVVRLMEEGTPAAQIRYDQFTVD</sequence>
<dbReference type="Gene3D" id="2.40.30.10">
    <property type="entry name" value="Translation factors"/>
    <property type="match status" value="1"/>
</dbReference>
<organism evidence="14 15">
    <name type="scientific">Amycolatopsis magusensis</name>
    <dbReference type="NCBI Taxonomy" id="882444"/>
    <lineage>
        <taxon>Bacteria</taxon>
        <taxon>Bacillati</taxon>
        <taxon>Actinomycetota</taxon>
        <taxon>Actinomycetes</taxon>
        <taxon>Pseudonocardiales</taxon>
        <taxon>Pseudonocardiaceae</taxon>
        <taxon>Amycolatopsis</taxon>
    </lineage>
</organism>
<keyword evidence="11" id="KW-0349">Heme</keyword>
<evidence type="ECO:0000256" key="1">
    <source>
        <dbReference type="ARBA" id="ARBA00001970"/>
    </source>
</evidence>
<keyword evidence="11" id="KW-0561">Oxygen transport</keyword>
<evidence type="ECO:0000256" key="6">
    <source>
        <dbReference type="ARBA" id="ARBA00022857"/>
    </source>
</evidence>
<dbReference type="Pfam" id="PF00970">
    <property type="entry name" value="FAD_binding_6"/>
    <property type="match status" value="1"/>
</dbReference>
<dbReference type="InterPro" id="IPR000971">
    <property type="entry name" value="Globin"/>
</dbReference>
<evidence type="ECO:0000256" key="9">
    <source>
        <dbReference type="ARBA" id="ARBA00048649"/>
    </source>
</evidence>
<dbReference type="InterPro" id="IPR017927">
    <property type="entry name" value="FAD-bd_FR_type"/>
</dbReference>
<keyword evidence="15" id="KW-1185">Reference proteome</keyword>
<comment type="cofactor">
    <cofactor evidence="2">
        <name>FAD</name>
        <dbReference type="ChEBI" id="CHEBI:57692"/>
    </cofactor>
</comment>
<comment type="cofactor">
    <cofactor evidence="1">
        <name>heme b</name>
        <dbReference type="ChEBI" id="CHEBI:60344"/>
    </cofactor>
</comment>
<comment type="similarity">
    <text evidence="3">In the C-terminal section; belongs to the flavoprotein pyridine nucleotide cytochrome reductase family.</text>
</comment>
<keyword evidence="7" id="KW-0411">Iron-sulfur</keyword>
<dbReference type="PANTHER" id="PTHR47354:SF5">
    <property type="entry name" value="PROTEIN RFBI"/>
    <property type="match status" value="1"/>
</dbReference>
<evidence type="ECO:0000256" key="4">
    <source>
        <dbReference type="ARBA" id="ARBA00012229"/>
    </source>
</evidence>
<dbReference type="Proteomes" id="UP000741013">
    <property type="component" value="Unassembled WGS sequence"/>
</dbReference>
<feature type="domain" description="FAD-binding FR-type" evidence="13">
    <location>
        <begin position="124"/>
        <end position="224"/>
    </location>
</feature>
<dbReference type="SUPFAM" id="SSF46458">
    <property type="entry name" value="Globin-like"/>
    <property type="match status" value="1"/>
</dbReference>
<dbReference type="PROSITE" id="PS51384">
    <property type="entry name" value="FAD_FR"/>
    <property type="match status" value="1"/>
</dbReference>
<reference evidence="14 15" key="1">
    <citation type="submission" date="2021-03" db="EMBL/GenBank/DDBJ databases">
        <title>Sequencing the genomes of 1000 actinobacteria strains.</title>
        <authorList>
            <person name="Klenk H.-P."/>
        </authorList>
    </citation>
    <scope>NUCLEOTIDE SEQUENCE [LARGE SCALE GENOMIC DNA]</scope>
    <source>
        <strain evidence="14 15">DSM 45510</strain>
    </source>
</reference>
<dbReference type="InterPro" id="IPR008333">
    <property type="entry name" value="Cbr1-like_FAD-bd_dom"/>
</dbReference>
<dbReference type="InterPro" id="IPR039261">
    <property type="entry name" value="FNR_nucleotide-bd"/>
</dbReference>
<dbReference type="SUPFAM" id="SSF63380">
    <property type="entry name" value="Riboflavin synthase domain-like"/>
    <property type="match status" value="1"/>
</dbReference>
<dbReference type="InterPro" id="IPR050415">
    <property type="entry name" value="MRET"/>
</dbReference>
<dbReference type="InterPro" id="IPR001709">
    <property type="entry name" value="Flavoprot_Pyr_Nucl_cyt_Rdtase"/>
</dbReference>
<evidence type="ECO:0000313" key="14">
    <source>
        <dbReference type="EMBL" id="MBP2180090.1"/>
    </source>
</evidence>
<dbReference type="EC" id="1.14.12.17" evidence="4"/>
<dbReference type="Gene3D" id="1.10.490.10">
    <property type="entry name" value="Globins"/>
    <property type="match status" value="1"/>
</dbReference>
<evidence type="ECO:0000256" key="2">
    <source>
        <dbReference type="ARBA" id="ARBA00001974"/>
    </source>
</evidence>
<accession>A0ABS4PL03</accession>
<dbReference type="PANTHER" id="PTHR47354">
    <property type="entry name" value="NADH OXIDOREDUCTASE HCR"/>
    <property type="match status" value="1"/>
</dbReference>
<evidence type="ECO:0000256" key="11">
    <source>
        <dbReference type="RuleBase" id="RU000356"/>
    </source>
</evidence>
<dbReference type="InterPro" id="IPR009050">
    <property type="entry name" value="Globin-like_sf"/>
</dbReference>
<evidence type="ECO:0000259" key="13">
    <source>
        <dbReference type="PROSITE" id="PS51384"/>
    </source>
</evidence>
<feature type="domain" description="Globin" evidence="12">
    <location>
        <begin position="1"/>
        <end position="119"/>
    </location>
</feature>
<evidence type="ECO:0000256" key="3">
    <source>
        <dbReference type="ARBA" id="ARBA00006401"/>
    </source>
</evidence>
<keyword evidence="11" id="KW-0479">Metal-binding</keyword>
<keyword evidence="5" id="KW-0001">2Fe-2S</keyword>
<evidence type="ECO:0000256" key="7">
    <source>
        <dbReference type="ARBA" id="ARBA00023014"/>
    </source>
</evidence>
<keyword evidence="8" id="KW-0520">NAD</keyword>
<dbReference type="PROSITE" id="PS01033">
    <property type="entry name" value="GLOBIN"/>
    <property type="match status" value="1"/>
</dbReference>
<evidence type="ECO:0000256" key="8">
    <source>
        <dbReference type="ARBA" id="ARBA00023027"/>
    </source>
</evidence>
<dbReference type="EMBL" id="JAGGMS010000001">
    <property type="protein sequence ID" value="MBP2180090.1"/>
    <property type="molecule type" value="Genomic_DNA"/>
</dbReference>
<proteinExistence type="inferred from homology"/>
<comment type="caution">
    <text evidence="14">The sequence shown here is derived from an EMBL/GenBank/DDBJ whole genome shotgun (WGS) entry which is preliminary data.</text>
</comment>
<evidence type="ECO:0000259" key="12">
    <source>
        <dbReference type="PROSITE" id="PS01033"/>
    </source>
</evidence>
<name>A0ABS4PL03_9PSEU</name>
<comment type="catalytic activity">
    <reaction evidence="10">
        <text>2 nitric oxide + NADPH + 2 O2 = 2 nitrate + NADP(+) + H(+)</text>
        <dbReference type="Rhea" id="RHEA:19465"/>
        <dbReference type="ChEBI" id="CHEBI:15378"/>
        <dbReference type="ChEBI" id="CHEBI:15379"/>
        <dbReference type="ChEBI" id="CHEBI:16480"/>
        <dbReference type="ChEBI" id="CHEBI:17632"/>
        <dbReference type="ChEBI" id="CHEBI:57783"/>
        <dbReference type="ChEBI" id="CHEBI:58349"/>
        <dbReference type="EC" id="1.14.12.17"/>
    </reaction>
</comment>
<dbReference type="Pfam" id="PF00175">
    <property type="entry name" value="NAD_binding_1"/>
    <property type="match status" value="1"/>
</dbReference>
<comment type="similarity">
    <text evidence="11">Belongs to the globin family.</text>
</comment>
<dbReference type="Gene3D" id="3.40.50.80">
    <property type="entry name" value="Nucleotide-binding domain of ferredoxin-NADP reductase (FNR) module"/>
    <property type="match status" value="1"/>
</dbReference>
<evidence type="ECO:0000256" key="10">
    <source>
        <dbReference type="ARBA" id="ARBA00049433"/>
    </source>
</evidence>
<comment type="catalytic activity">
    <reaction evidence="9">
        <text>2 nitric oxide + NADH + 2 O2 = 2 nitrate + NAD(+) + H(+)</text>
        <dbReference type="Rhea" id="RHEA:19469"/>
        <dbReference type="ChEBI" id="CHEBI:15378"/>
        <dbReference type="ChEBI" id="CHEBI:15379"/>
        <dbReference type="ChEBI" id="CHEBI:16480"/>
        <dbReference type="ChEBI" id="CHEBI:17632"/>
        <dbReference type="ChEBI" id="CHEBI:57540"/>
        <dbReference type="ChEBI" id="CHEBI:57945"/>
        <dbReference type="EC" id="1.14.12.17"/>
    </reaction>
</comment>
<gene>
    <name evidence="14" type="ORF">JOM49_001616</name>
</gene>
<keyword evidence="11" id="KW-0408">Iron</keyword>
<keyword evidence="6" id="KW-0521">NADP</keyword>
<dbReference type="CDD" id="cd06187">
    <property type="entry name" value="O2ase_reductase_like"/>
    <property type="match status" value="1"/>
</dbReference>
<dbReference type="CDD" id="cd19753">
    <property type="entry name" value="Mb-like_oxidoreductase"/>
    <property type="match status" value="1"/>
</dbReference>
<dbReference type="InterPro" id="IPR001433">
    <property type="entry name" value="OxRdtase_FAD/NAD-bd"/>
</dbReference>
<keyword evidence="11" id="KW-0813">Transport</keyword>
<protein>
    <recommendedName>
        <fullName evidence="4">nitric oxide dioxygenase</fullName>
        <ecNumber evidence="4">1.14.12.17</ecNumber>
    </recommendedName>
</protein>
<evidence type="ECO:0000313" key="15">
    <source>
        <dbReference type="Proteomes" id="UP000741013"/>
    </source>
</evidence>
<dbReference type="PRINTS" id="PR00410">
    <property type="entry name" value="PHEHYDRXLASE"/>
</dbReference>
<dbReference type="InterPro" id="IPR012292">
    <property type="entry name" value="Globin/Proto"/>
</dbReference>
<dbReference type="InterPro" id="IPR017938">
    <property type="entry name" value="Riboflavin_synthase-like_b-brl"/>
</dbReference>
<evidence type="ECO:0000256" key="5">
    <source>
        <dbReference type="ARBA" id="ARBA00022714"/>
    </source>
</evidence>
<dbReference type="PRINTS" id="PR00371">
    <property type="entry name" value="FPNCR"/>
</dbReference>